<keyword evidence="3" id="KW-1185">Reference proteome</keyword>
<sequence length="169" mass="18578">MPVNNTQDSSLTLKNHHRTPSDAMHKTLPSHSSSLPAHGIWSVFKDGRRRVPIPAGLTRSIATCSYPTDKHKDIKKAQVHFQDFRYSDTNPTSSTDAEYIAALDASNEAVWIRKFISGLGIAPTIKEPISMYCDNTGAMAIAKDDGVTKGARNFRAKVSRIDSARPLNV</sequence>
<evidence type="ECO:0000313" key="2">
    <source>
        <dbReference type="EMBL" id="GJT28147.1"/>
    </source>
</evidence>
<evidence type="ECO:0000313" key="3">
    <source>
        <dbReference type="Proteomes" id="UP001151760"/>
    </source>
</evidence>
<comment type="caution">
    <text evidence="2">The sequence shown here is derived from an EMBL/GenBank/DDBJ whole genome shotgun (WGS) entry which is preliminary data.</text>
</comment>
<protein>
    <submittedName>
        <fullName evidence="2">Uncharacterized protein</fullName>
    </submittedName>
</protein>
<feature type="compositionally biased region" description="Polar residues" evidence="1">
    <location>
        <begin position="1"/>
        <end position="13"/>
    </location>
</feature>
<dbReference type="Proteomes" id="UP001151760">
    <property type="component" value="Unassembled WGS sequence"/>
</dbReference>
<dbReference type="EMBL" id="BQNB010014436">
    <property type="protein sequence ID" value="GJT28147.1"/>
    <property type="molecule type" value="Genomic_DNA"/>
</dbReference>
<gene>
    <name evidence="2" type="ORF">Tco_0908422</name>
</gene>
<organism evidence="2 3">
    <name type="scientific">Tanacetum coccineum</name>
    <dbReference type="NCBI Taxonomy" id="301880"/>
    <lineage>
        <taxon>Eukaryota</taxon>
        <taxon>Viridiplantae</taxon>
        <taxon>Streptophyta</taxon>
        <taxon>Embryophyta</taxon>
        <taxon>Tracheophyta</taxon>
        <taxon>Spermatophyta</taxon>
        <taxon>Magnoliopsida</taxon>
        <taxon>eudicotyledons</taxon>
        <taxon>Gunneridae</taxon>
        <taxon>Pentapetalae</taxon>
        <taxon>asterids</taxon>
        <taxon>campanulids</taxon>
        <taxon>Asterales</taxon>
        <taxon>Asteraceae</taxon>
        <taxon>Asteroideae</taxon>
        <taxon>Anthemideae</taxon>
        <taxon>Anthemidinae</taxon>
        <taxon>Tanacetum</taxon>
    </lineage>
</organism>
<proteinExistence type="predicted"/>
<reference evidence="2" key="2">
    <citation type="submission" date="2022-01" db="EMBL/GenBank/DDBJ databases">
        <authorList>
            <person name="Yamashiro T."/>
            <person name="Shiraishi A."/>
            <person name="Satake H."/>
            <person name="Nakayama K."/>
        </authorList>
    </citation>
    <scope>NUCLEOTIDE SEQUENCE</scope>
</reference>
<name>A0ABQ5CP80_9ASTR</name>
<reference evidence="2" key="1">
    <citation type="journal article" date="2022" name="Int. J. Mol. Sci.">
        <title>Draft Genome of Tanacetum Coccineum: Genomic Comparison of Closely Related Tanacetum-Family Plants.</title>
        <authorList>
            <person name="Yamashiro T."/>
            <person name="Shiraishi A."/>
            <person name="Nakayama K."/>
            <person name="Satake H."/>
        </authorList>
    </citation>
    <scope>NUCLEOTIDE SEQUENCE</scope>
</reference>
<feature type="region of interest" description="Disordered" evidence="1">
    <location>
        <begin position="1"/>
        <end position="31"/>
    </location>
</feature>
<accession>A0ABQ5CP80</accession>
<evidence type="ECO:0000256" key="1">
    <source>
        <dbReference type="SAM" id="MobiDB-lite"/>
    </source>
</evidence>